<comment type="caution">
    <text evidence="1">The sequence shown here is derived from an EMBL/GenBank/DDBJ whole genome shotgun (WGS) entry which is preliminary data.</text>
</comment>
<proteinExistence type="predicted"/>
<reference evidence="1" key="1">
    <citation type="submission" date="2022-08" db="EMBL/GenBank/DDBJ databases">
        <title>Genome Sequence of Lecanicillium fungicola.</title>
        <authorList>
            <person name="Buettner E."/>
        </authorList>
    </citation>
    <scope>NUCLEOTIDE SEQUENCE</scope>
    <source>
        <strain evidence="1">Babe33</strain>
    </source>
</reference>
<name>A0ACC1NGY3_9HYPO</name>
<dbReference type="Proteomes" id="UP001143910">
    <property type="component" value="Unassembled WGS sequence"/>
</dbReference>
<protein>
    <submittedName>
        <fullName evidence="1">Uncharacterized protein</fullName>
    </submittedName>
</protein>
<evidence type="ECO:0000313" key="2">
    <source>
        <dbReference type="Proteomes" id="UP001143910"/>
    </source>
</evidence>
<evidence type="ECO:0000313" key="1">
    <source>
        <dbReference type="EMBL" id="KAJ2978152.1"/>
    </source>
</evidence>
<dbReference type="EMBL" id="JANJQO010000403">
    <property type="protein sequence ID" value="KAJ2978152.1"/>
    <property type="molecule type" value="Genomic_DNA"/>
</dbReference>
<sequence>MLDEHRNTPQNLHRWFSFFVNGLGLTGVACMILATFWALCTDLRTAYREAQFESSSKRAECEYHYTANSCAAKNIPALRIQCDEWHDCMSKHPDSILMIKVLMKQTAEIINEFAEILGFKAWAVIFTFFLLWLVSNKQIITRGVPANPQAAPFNPQPIKATGNGVPSGDDGSVMWIPVQTPRTKRQALLNDGSDSDSPFPQSTPLMLSHYTPSRRRSPMKAMERPRSPIKYSHSPSKDYYS</sequence>
<keyword evidence="2" id="KW-1185">Reference proteome</keyword>
<organism evidence="1 2">
    <name type="scientific">Zarea fungicola</name>
    <dbReference type="NCBI Taxonomy" id="93591"/>
    <lineage>
        <taxon>Eukaryota</taxon>
        <taxon>Fungi</taxon>
        <taxon>Dikarya</taxon>
        <taxon>Ascomycota</taxon>
        <taxon>Pezizomycotina</taxon>
        <taxon>Sordariomycetes</taxon>
        <taxon>Hypocreomycetidae</taxon>
        <taxon>Hypocreales</taxon>
        <taxon>Cordycipitaceae</taxon>
        <taxon>Zarea</taxon>
    </lineage>
</organism>
<gene>
    <name evidence="1" type="ORF">NQ176_g3981</name>
</gene>
<accession>A0ACC1NGY3</accession>